<sequence length="503" mass="56347">MADSRVLPMSTQAFKRSLVMRLRVQPSKERYLSATATANMNLDSTPAKLGAPSTSLENLDTLLGAETYLLQYLPVNSTYETVYGKEIVSGHLGHRIALGMLLSASKVQIPIYAYLSSTFNQHHLPKIHCYGRNMLGLMTHVSFVTAVLDGDLRDEFKPVKEFGVAAMESLLQCFFIIKGAPIRVGSARPALPIRFFADVRKAGYRYREGALGKGLGYEETDVAGSIATVDSGRHDPAPPRKPSATSVSETNQQGPVRKPPTPKNLKRKVPSLGPSSPAVSRRTSLAIADRFALPASPTTPVTPQARKVFASDVLATPATALAPLTPPIPDALKLLLKIKKDLEDTKSDLVDINESIVSLPSQRDKELYQFKNEIHGELQRKHNNEEEALKAEHEQRRRELEKKLNEELIALQRKRKDEFDVVRKSYEAKKAKYAQKERTLEKERGNKLHLRQHLQMELEEAEKNVPKEPLLAAWYSTRPELTPQAQHKRLKLDKSEATEKEWK</sequence>
<evidence type="ECO:0000256" key="2">
    <source>
        <dbReference type="SAM" id="MobiDB-lite"/>
    </source>
</evidence>
<protein>
    <submittedName>
        <fullName evidence="3">Uncharacterized protein</fullName>
    </submittedName>
</protein>
<proteinExistence type="predicted"/>
<name>A0A9P4GZC0_9PLEO</name>
<dbReference type="Proteomes" id="UP000799777">
    <property type="component" value="Unassembled WGS sequence"/>
</dbReference>
<feature type="compositionally biased region" description="Basic and acidic residues" evidence="2">
    <location>
        <begin position="492"/>
        <end position="503"/>
    </location>
</feature>
<feature type="region of interest" description="Disordered" evidence="2">
    <location>
        <begin position="228"/>
        <end position="280"/>
    </location>
</feature>
<feature type="compositionally biased region" description="Polar residues" evidence="2">
    <location>
        <begin position="243"/>
        <end position="254"/>
    </location>
</feature>
<comment type="caution">
    <text evidence="3">The sequence shown here is derived from an EMBL/GenBank/DDBJ whole genome shotgun (WGS) entry which is preliminary data.</text>
</comment>
<keyword evidence="4" id="KW-1185">Reference proteome</keyword>
<accession>A0A9P4GZC0</accession>
<feature type="coiled-coil region" evidence="1">
    <location>
        <begin position="375"/>
        <end position="446"/>
    </location>
</feature>
<evidence type="ECO:0000313" key="3">
    <source>
        <dbReference type="EMBL" id="KAF2024459.1"/>
    </source>
</evidence>
<keyword evidence="1" id="KW-0175">Coiled coil</keyword>
<dbReference type="EMBL" id="ML978295">
    <property type="protein sequence ID" value="KAF2024459.1"/>
    <property type="molecule type" value="Genomic_DNA"/>
</dbReference>
<organism evidence="3 4">
    <name type="scientific">Setomelanomma holmii</name>
    <dbReference type="NCBI Taxonomy" id="210430"/>
    <lineage>
        <taxon>Eukaryota</taxon>
        <taxon>Fungi</taxon>
        <taxon>Dikarya</taxon>
        <taxon>Ascomycota</taxon>
        <taxon>Pezizomycotina</taxon>
        <taxon>Dothideomycetes</taxon>
        <taxon>Pleosporomycetidae</taxon>
        <taxon>Pleosporales</taxon>
        <taxon>Pleosporineae</taxon>
        <taxon>Phaeosphaeriaceae</taxon>
        <taxon>Setomelanomma</taxon>
    </lineage>
</organism>
<gene>
    <name evidence="3" type="ORF">EK21DRAFT_117777</name>
</gene>
<reference evidence="3" key="1">
    <citation type="journal article" date="2020" name="Stud. Mycol.">
        <title>101 Dothideomycetes genomes: a test case for predicting lifestyles and emergence of pathogens.</title>
        <authorList>
            <person name="Haridas S."/>
            <person name="Albert R."/>
            <person name="Binder M."/>
            <person name="Bloem J."/>
            <person name="Labutti K."/>
            <person name="Salamov A."/>
            <person name="Andreopoulos B."/>
            <person name="Baker S."/>
            <person name="Barry K."/>
            <person name="Bills G."/>
            <person name="Bluhm B."/>
            <person name="Cannon C."/>
            <person name="Castanera R."/>
            <person name="Culley D."/>
            <person name="Daum C."/>
            <person name="Ezra D."/>
            <person name="Gonzalez J."/>
            <person name="Henrissat B."/>
            <person name="Kuo A."/>
            <person name="Liang C."/>
            <person name="Lipzen A."/>
            <person name="Lutzoni F."/>
            <person name="Magnuson J."/>
            <person name="Mondo S."/>
            <person name="Nolan M."/>
            <person name="Ohm R."/>
            <person name="Pangilinan J."/>
            <person name="Park H.-J."/>
            <person name="Ramirez L."/>
            <person name="Alfaro M."/>
            <person name="Sun H."/>
            <person name="Tritt A."/>
            <person name="Yoshinaga Y."/>
            <person name="Zwiers L.-H."/>
            <person name="Turgeon B."/>
            <person name="Goodwin S."/>
            <person name="Spatafora J."/>
            <person name="Crous P."/>
            <person name="Grigoriev I."/>
        </authorList>
    </citation>
    <scope>NUCLEOTIDE SEQUENCE</scope>
    <source>
        <strain evidence="3">CBS 110217</strain>
    </source>
</reference>
<evidence type="ECO:0000313" key="4">
    <source>
        <dbReference type="Proteomes" id="UP000799777"/>
    </source>
</evidence>
<dbReference type="AlphaFoldDB" id="A0A9P4GZC0"/>
<evidence type="ECO:0000256" key="1">
    <source>
        <dbReference type="SAM" id="Coils"/>
    </source>
</evidence>
<feature type="region of interest" description="Disordered" evidence="2">
    <location>
        <begin position="477"/>
        <end position="503"/>
    </location>
</feature>